<dbReference type="GO" id="GO:0033281">
    <property type="term" value="C:TAT protein transport complex"/>
    <property type="evidence" value="ECO:0007669"/>
    <property type="project" value="UniProtKB-ARBA"/>
</dbReference>
<reference evidence="15 16" key="1">
    <citation type="journal article" date="2018" name="PLoS Genet.">
        <title>Population sequencing reveals clonal diversity and ancestral inbreeding in the grapevine cultivar Chardonnay.</title>
        <authorList>
            <person name="Roach M.J."/>
            <person name="Johnson D.L."/>
            <person name="Bohlmann J."/>
            <person name="van Vuuren H.J."/>
            <person name="Jones S.J."/>
            <person name="Pretorius I.S."/>
            <person name="Schmidt S.A."/>
            <person name="Borneman A.R."/>
        </authorList>
    </citation>
    <scope>NUCLEOTIDE SEQUENCE [LARGE SCALE GENOMIC DNA]</scope>
    <source>
        <strain evidence="16">cv. Chardonnay</strain>
        <tissue evidence="15">Leaf</tissue>
    </source>
</reference>
<dbReference type="EMBL" id="QGNW01001420">
    <property type="protein sequence ID" value="RVW42016.1"/>
    <property type="molecule type" value="Genomic_DNA"/>
</dbReference>
<dbReference type="GO" id="GO:0006886">
    <property type="term" value="P:intracellular protein transport"/>
    <property type="evidence" value="ECO:0007669"/>
    <property type="project" value="UniProtKB-ARBA"/>
</dbReference>
<keyword evidence="2" id="KW-0813">Transport</keyword>
<evidence type="ECO:0000256" key="3">
    <source>
        <dbReference type="ARBA" id="ARBA00022528"/>
    </source>
</evidence>
<evidence type="ECO:0000256" key="14">
    <source>
        <dbReference type="SAM" id="Phobius"/>
    </source>
</evidence>
<evidence type="ECO:0000256" key="10">
    <source>
        <dbReference type="ARBA" id="ARBA00023078"/>
    </source>
</evidence>
<feature type="region of interest" description="Disordered" evidence="13">
    <location>
        <begin position="439"/>
        <end position="485"/>
    </location>
</feature>
<dbReference type="InterPro" id="IPR006312">
    <property type="entry name" value="TatA/E"/>
</dbReference>
<dbReference type="GO" id="GO:0009535">
    <property type="term" value="C:chloroplast thylakoid membrane"/>
    <property type="evidence" value="ECO:0007669"/>
    <property type="project" value="UniProtKB-SubCell"/>
</dbReference>
<gene>
    <name evidence="15" type="primary">TATB_1</name>
    <name evidence="15" type="ORF">CK203_092878</name>
</gene>
<keyword evidence="6" id="KW-0653">Protein transport</keyword>
<organism evidence="15 16">
    <name type="scientific">Vitis vinifera</name>
    <name type="common">Grape</name>
    <dbReference type="NCBI Taxonomy" id="29760"/>
    <lineage>
        <taxon>Eukaryota</taxon>
        <taxon>Viridiplantae</taxon>
        <taxon>Streptophyta</taxon>
        <taxon>Embryophyta</taxon>
        <taxon>Tracheophyta</taxon>
        <taxon>Spermatophyta</taxon>
        <taxon>Magnoliopsida</taxon>
        <taxon>eudicotyledons</taxon>
        <taxon>Gunneridae</taxon>
        <taxon>Pentapetalae</taxon>
        <taxon>rosids</taxon>
        <taxon>Vitales</taxon>
        <taxon>Vitaceae</taxon>
        <taxon>Viteae</taxon>
        <taxon>Vitis</taxon>
    </lineage>
</organism>
<dbReference type="Proteomes" id="UP000288805">
    <property type="component" value="Unassembled WGS sequence"/>
</dbReference>
<evidence type="ECO:0000256" key="2">
    <source>
        <dbReference type="ARBA" id="ARBA00022448"/>
    </source>
</evidence>
<keyword evidence="7" id="KW-0809">Transit peptide</keyword>
<keyword evidence="9" id="KW-0811">Translocation</keyword>
<dbReference type="PANTHER" id="PTHR33162:SF3">
    <property type="entry name" value="SEC-INDEPENDENT PROTEIN TRANSLOCASE PROTEIN TATB, CHLOROPLASTIC"/>
    <property type="match status" value="1"/>
</dbReference>
<feature type="transmembrane region" description="Helical" evidence="14">
    <location>
        <begin position="87"/>
        <end position="111"/>
    </location>
</feature>
<feature type="region of interest" description="Disordered" evidence="13">
    <location>
        <begin position="164"/>
        <end position="186"/>
    </location>
</feature>
<dbReference type="AlphaFoldDB" id="A0A438E2U5"/>
<accession>A0A438E2U5</accession>
<keyword evidence="8 14" id="KW-1133">Transmembrane helix</keyword>
<evidence type="ECO:0000256" key="8">
    <source>
        <dbReference type="ARBA" id="ARBA00022989"/>
    </source>
</evidence>
<protein>
    <submittedName>
        <fullName evidence="15">Sec-independent protein translocase protein TATB, chloroplastic</fullName>
    </submittedName>
</protein>
<dbReference type="Gene3D" id="1.20.5.3310">
    <property type="match status" value="1"/>
</dbReference>
<evidence type="ECO:0000256" key="11">
    <source>
        <dbReference type="ARBA" id="ARBA00023136"/>
    </source>
</evidence>
<evidence type="ECO:0000313" key="15">
    <source>
        <dbReference type="EMBL" id="RVW42016.1"/>
    </source>
</evidence>
<evidence type="ECO:0000313" key="16">
    <source>
        <dbReference type="Proteomes" id="UP000288805"/>
    </source>
</evidence>
<keyword evidence="5 14" id="KW-0812">Transmembrane</keyword>
<comment type="function">
    <text evidence="12">Part of the twin-arginine translocation (Tat) system that transports large folded proteins containing a characteristic twin-arginine motif in their signal peptide across the thylakoid membrane. Involved in delta pH-dependent protein transport required for chloroplast development, especially thylakoid membrane formation. TATC and TATB mediate precursor recognition, whereas TATA facilitates translocation.</text>
</comment>
<dbReference type="PANTHER" id="PTHR33162">
    <property type="entry name" value="SEC-INDEPENDENT PROTEIN TRANSLOCASE PROTEIN TATA, CHLOROPLASTIC"/>
    <property type="match status" value="1"/>
</dbReference>
<keyword evidence="4" id="KW-0934">Plastid</keyword>
<evidence type="ECO:0000256" key="4">
    <source>
        <dbReference type="ARBA" id="ARBA00022640"/>
    </source>
</evidence>
<name>A0A438E2U5_VITVI</name>
<evidence type="ECO:0000256" key="13">
    <source>
        <dbReference type="SAM" id="MobiDB-lite"/>
    </source>
</evidence>
<keyword evidence="3" id="KW-0150">Chloroplast</keyword>
<sequence>MATPMASPIFTPTLFFSSPSTTKSTIYALSSSSSIPLPKGPGFHFSTLVPQPGLGPFSSWNGLRHLGISVKQKSLKIGRRGRCKGKVVYASLFGVGAPEALVIGVVALLVFGPKGLAEVARNLGKTLREFQPTIKELQEVSKEFKSTLEKEIGFDEISSSIQDTYRPRTTNPTTSTPSSNAGIEDSGNVVDPSEYTSISNYKKNPFGFNLTVSEAYAICLNASLDQHPAFTNRPSQSLFHGSSSFILAAKWRALKFNMKTWNGEGFGQLEVRKARAIEQATFWDTKERVLRLKRLLGWRSLSQRRRSLVPFRGLKINLEKSELILVGRVENLDDLLDELRCKVGSLPSSYLGLPLGASFKSTIAWDGVEEWFHKSGALEHKPHLFKWAIVCQDKRKEGLGYLWQVWGNKSGVANSGDGAPSLNKAYSSEEYLKITEEQLKASAAQQQSQTPPPGESQLEPQTEPLGAVQEGATAIPPSKNPKSET</sequence>
<evidence type="ECO:0000256" key="7">
    <source>
        <dbReference type="ARBA" id="ARBA00022946"/>
    </source>
</evidence>
<dbReference type="InterPro" id="IPR003369">
    <property type="entry name" value="TatA/B/E"/>
</dbReference>
<keyword evidence="11 14" id="KW-0472">Membrane</keyword>
<dbReference type="Pfam" id="PF02416">
    <property type="entry name" value="TatA_B_E"/>
    <property type="match status" value="1"/>
</dbReference>
<evidence type="ECO:0000256" key="1">
    <source>
        <dbReference type="ARBA" id="ARBA00004581"/>
    </source>
</evidence>
<keyword evidence="10" id="KW-0793">Thylakoid</keyword>
<feature type="compositionally biased region" description="Low complexity" evidence="13">
    <location>
        <begin position="167"/>
        <end position="180"/>
    </location>
</feature>
<dbReference type="GO" id="GO:0043953">
    <property type="term" value="P:protein transport by the Tat complex"/>
    <property type="evidence" value="ECO:0007669"/>
    <property type="project" value="InterPro"/>
</dbReference>
<proteinExistence type="predicted"/>
<evidence type="ECO:0000256" key="12">
    <source>
        <dbReference type="ARBA" id="ARBA00025340"/>
    </source>
</evidence>
<evidence type="ECO:0000256" key="6">
    <source>
        <dbReference type="ARBA" id="ARBA00022927"/>
    </source>
</evidence>
<dbReference type="FunFam" id="1.20.5.3310:FF:000003">
    <property type="entry name" value="Sec-independent protein translocase protein TATB, chloroplastic"/>
    <property type="match status" value="1"/>
</dbReference>
<evidence type="ECO:0000256" key="9">
    <source>
        <dbReference type="ARBA" id="ARBA00023010"/>
    </source>
</evidence>
<dbReference type="NCBIfam" id="TIGR01411">
    <property type="entry name" value="tatAE"/>
    <property type="match status" value="1"/>
</dbReference>
<comment type="caution">
    <text evidence="15">The sequence shown here is derived from an EMBL/GenBank/DDBJ whole genome shotgun (WGS) entry which is preliminary data.</text>
</comment>
<evidence type="ECO:0000256" key="5">
    <source>
        <dbReference type="ARBA" id="ARBA00022692"/>
    </source>
</evidence>
<comment type="subcellular location">
    <subcellularLocation>
        <location evidence="1">Plastid</location>
        <location evidence="1">Chloroplast thylakoid membrane</location>
        <topology evidence="1">Single-pass membrane protein</topology>
    </subcellularLocation>
</comment>